<dbReference type="AlphaFoldDB" id="A0AAP0KXA3"/>
<reference evidence="2 3" key="1">
    <citation type="submission" date="2024-01" db="EMBL/GenBank/DDBJ databases">
        <title>Genome assemblies of Stephania.</title>
        <authorList>
            <person name="Yang L."/>
        </authorList>
    </citation>
    <scope>NUCLEOTIDE SEQUENCE [LARGE SCALE GENOMIC DNA]</scope>
    <source>
        <strain evidence="2">YNDBR</strain>
        <tissue evidence="2">Leaf</tissue>
    </source>
</reference>
<dbReference type="Proteomes" id="UP001420932">
    <property type="component" value="Unassembled WGS sequence"/>
</dbReference>
<gene>
    <name evidence="2" type="ORF">Syun_006794</name>
</gene>
<dbReference type="PANTHER" id="PTHR33220">
    <property type="entry name" value="BNAA09G04420D PROTEIN"/>
    <property type="match status" value="1"/>
</dbReference>
<evidence type="ECO:0000256" key="1">
    <source>
        <dbReference type="SAM" id="MobiDB-lite"/>
    </source>
</evidence>
<protein>
    <submittedName>
        <fullName evidence="2">Uncharacterized protein</fullName>
    </submittedName>
</protein>
<organism evidence="2 3">
    <name type="scientific">Stephania yunnanensis</name>
    <dbReference type="NCBI Taxonomy" id="152371"/>
    <lineage>
        <taxon>Eukaryota</taxon>
        <taxon>Viridiplantae</taxon>
        <taxon>Streptophyta</taxon>
        <taxon>Embryophyta</taxon>
        <taxon>Tracheophyta</taxon>
        <taxon>Spermatophyta</taxon>
        <taxon>Magnoliopsida</taxon>
        <taxon>Ranunculales</taxon>
        <taxon>Menispermaceae</taxon>
        <taxon>Menispermoideae</taxon>
        <taxon>Cissampelideae</taxon>
        <taxon>Stephania</taxon>
    </lineage>
</organism>
<feature type="region of interest" description="Disordered" evidence="1">
    <location>
        <begin position="94"/>
        <end position="130"/>
    </location>
</feature>
<keyword evidence="3" id="KW-1185">Reference proteome</keyword>
<evidence type="ECO:0000313" key="3">
    <source>
        <dbReference type="Proteomes" id="UP001420932"/>
    </source>
</evidence>
<sequence>MVNYAERGEAEETTVEAARDLDVQIVRRLGYRGERLIEPSSRLVPSEVSLGIGGVRVRVLSGRTAWAASLSVPRNRELQVGHFGKRARCGMSRKPGYGAQLRANLEPTKGVGRLRRRDGGHGSRNPLRSV</sequence>
<dbReference type="PANTHER" id="PTHR33220:SF5">
    <property type="entry name" value="RRNA INTRON-ENCODED HOMING ENDONUCLEASE"/>
    <property type="match status" value="1"/>
</dbReference>
<proteinExistence type="predicted"/>
<accession>A0AAP0KXA3</accession>
<comment type="caution">
    <text evidence="2">The sequence shown here is derived from an EMBL/GenBank/DDBJ whole genome shotgun (WGS) entry which is preliminary data.</text>
</comment>
<name>A0AAP0KXA3_9MAGN</name>
<dbReference type="EMBL" id="JBBNAF010000003">
    <property type="protein sequence ID" value="KAK9160453.1"/>
    <property type="molecule type" value="Genomic_DNA"/>
</dbReference>
<evidence type="ECO:0000313" key="2">
    <source>
        <dbReference type="EMBL" id="KAK9160453.1"/>
    </source>
</evidence>